<dbReference type="AlphaFoldDB" id="A0A4P7NNP4"/>
<gene>
    <name evidence="1" type="ORF">PoMZ_05644</name>
</gene>
<evidence type="ECO:0000313" key="2">
    <source>
        <dbReference type="Proteomes" id="UP000294847"/>
    </source>
</evidence>
<name>A0A4P7NNP4_PYROR</name>
<protein>
    <submittedName>
        <fullName evidence="1">Uncharacterized protein</fullName>
    </submittedName>
</protein>
<sequence length="622" mass="69718">MTTSYQDRERNFCCGPPPEKSPFLPVPLEYLFPFEHPPEDKEANTKFDLKVDLTYGGSSAVPFSEDPNNSPFGFVIMVSPGAIQVTLDSRDGSHSEAIDCFDSVTEGDHTVRMLCTNPSESFNCRKIHLGHGAPGTIIQMPDSCGPGNQTLPHHLVLRGLAVGEAAPVMDLTFDYDFRRVQRDMSDTLLWIDFSNEPEYLDRVVDEPARRKKVKRRGLNGVSGSHKRWLEEEWRKDAHLSNLAPEELHRRWFGEQVDNETFILEVIDQRVTCTNLDAKPEFKAETSVNVNVNYSLTLIATIGTDKLLRCLEFTIGPNFKLMGRREGDATLGVSFEATAKLAEWDTRQTYLAENDEWVPKSDKNPKNDGTHVLKAPEFNWDFTLNGHVTAHVELTITFCIDEDDALQSLSKRAEIYGPLVPRVSGLLCLGNLGLPNSSLTRRLEDLGLYDDVHGVFNIPDPELAGHLEKRKPEEKVLTNSECGIAIKKLNAPDTDTDQYVTEHVYEAHLLTRFTELLIDGNNGALPAGHAKASRQSPGWKGSSLFFETTFGLGGNHNKPGLALAYKVMNNRKKTQFEEGTLDSRVSASNLQNRKDPRDIFGVFSYMKDNGIVGTYLDIDIEEW</sequence>
<accession>A0A4P7NNP4</accession>
<evidence type="ECO:0000313" key="1">
    <source>
        <dbReference type="EMBL" id="QBZ63953.1"/>
    </source>
</evidence>
<dbReference type="Proteomes" id="UP000294847">
    <property type="component" value="Chromosome 6"/>
</dbReference>
<proteinExistence type="predicted"/>
<dbReference type="EMBL" id="CP034209">
    <property type="protein sequence ID" value="QBZ63953.1"/>
    <property type="molecule type" value="Genomic_DNA"/>
</dbReference>
<organism evidence="1 2">
    <name type="scientific">Pyricularia oryzae</name>
    <name type="common">Rice blast fungus</name>
    <name type="synonym">Magnaporthe oryzae</name>
    <dbReference type="NCBI Taxonomy" id="318829"/>
    <lineage>
        <taxon>Eukaryota</taxon>
        <taxon>Fungi</taxon>
        <taxon>Dikarya</taxon>
        <taxon>Ascomycota</taxon>
        <taxon>Pezizomycotina</taxon>
        <taxon>Sordariomycetes</taxon>
        <taxon>Sordariomycetidae</taxon>
        <taxon>Magnaporthales</taxon>
        <taxon>Pyriculariaceae</taxon>
        <taxon>Pyricularia</taxon>
    </lineage>
</organism>
<reference evidence="1 2" key="1">
    <citation type="journal article" date="2019" name="Mol. Biol. Evol.">
        <title>Blast fungal genomes show frequent chromosomal changes, gene gains and losses, and effector gene turnover.</title>
        <authorList>
            <person name="Gomez Luciano L.B."/>
            <person name="Jason Tsai I."/>
            <person name="Chuma I."/>
            <person name="Tosa Y."/>
            <person name="Chen Y.H."/>
            <person name="Li J.Y."/>
            <person name="Li M.Y."/>
            <person name="Jade Lu M.Y."/>
            <person name="Nakayashiki H."/>
            <person name="Li W.H."/>
        </authorList>
    </citation>
    <scope>NUCLEOTIDE SEQUENCE [LARGE SCALE GENOMIC DNA]</scope>
    <source>
        <strain evidence="1">MZ5-1-6</strain>
    </source>
</reference>